<dbReference type="InterPro" id="IPR013185">
    <property type="entry name" value="Transl_elong_KOW-like"/>
</dbReference>
<dbReference type="SMART" id="SM00841">
    <property type="entry name" value="Elong-fact-P_C"/>
    <property type="match status" value="1"/>
</dbReference>
<evidence type="ECO:0000313" key="16">
    <source>
        <dbReference type="Proteomes" id="UP001383392"/>
    </source>
</evidence>
<evidence type="ECO:0000256" key="5">
    <source>
        <dbReference type="ARBA" id="ARBA00022768"/>
    </source>
</evidence>
<dbReference type="UniPathway" id="UPA00345"/>
<dbReference type="GO" id="GO:0043043">
    <property type="term" value="P:peptide biosynthetic process"/>
    <property type="evidence" value="ECO:0007669"/>
    <property type="project" value="InterPro"/>
</dbReference>
<dbReference type="SUPFAM" id="SSF50249">
    <property type="entry name" value="Nucleic acid-binding proteins"/>
    <property type="match status" value="2"/>
</dbReference>
<dbReference type="PROSITE" id="PS01275">
    <property type="entry name" value="EFP"/>
    <property type="match status" value="1"/>
</dbReference>
<keyword evidence="6 8" id="KW-0648">Protein biosynthesis</keyword>
<dbReference type="FunFam" id="2.40.50.140:FF:000004">
    <property type="entry name" value="Elongation factor P"/>
    <property type="match status" value="1"/>
</dbReference>
<dbReference type="InterPro" id="IPR014722">
    <property type="entry name" value="Rib_uL2_dom2"/>
</dbReference>
<sequence>MINTNDFKTGMTIKLKNNIYQIIDFLHVKPGKGSAFVRSKLKNLKTGSIIEYTFNSGIKIETALVNKVKLKFSYIQNGIYVFVNENTYEQIEIAELDIISIKKYLAEDVIVEFLFCDQNNILGTILPDKIVLKVYQTDPIISGENNRKSNTAYKDAILETGLIIKVPVFIGIGEKIVINTSNDCYVSRYNEK</sequence>
<evidence type="ECO:0000256" key="9">
    <source>
        <dbReference type="NCBIfam" id="TIGR00038"/>
    </source>
</evidence>
<dbReference type="STRING" id="180978.B2G44_01425"/>
<evidence type="ECO:0000313" key="15">
    <source>
        <dbReference type="Proteomes" id="UP000189722"/>
    </source>
</evidence>
<dbReference type="InterPro" id="IPR012340">
    <property type="entry name" value="NA-bd_OB-fold"/>
</dbReference>
<dbReference type="InterPro" id="IPR020599">
    <property type="entry name" value="Transl_elong_fac_P/YeiP"/>
</dbReference>
<comment type="caution">
    <text evidence="14">The sequence shown here is derived from an EMBL/GenBank/DDBJ whole genome shotgun (WGS) entry which is preliminary data.</text>
</comment>
<comment type="subcellular location">
    <subcellularLocation>
        <location evidence="1 8">Cytoplasm</location>
    </subcellularLocation>
</comment>
<dbReference type="FunFam" id="2.30.30.30:FF:000003">
    <property type="entry name" value="Elongation factor P"/>
    <property type="match status" value="1"/>
</dbReference>
<dbReference type="InterPro" id="IPR015365">
    <property type="entry name" value="Elong-fact-P_C"/>
</dbReference>
<dbReference type="Pfam" id="PF09285">
    <property type="entry name" value="Elong-fact-P_C"/>
    <property type="match status" value="1"/>
</dbReference>
<dbReference type="HAMAP" id="MF_00141">
    <property type="entry name" value="EF_P"/>
    <property type="match status" value="1"/>
</dbReference>
<dbReference type="InterPro" id="IPR013852">
    <property type="entry name" value="Transl_elong_P/YeiP_CS"/>
</dbReference>
<organism evidence="14 15">
    <name type="scientific">Candidatus Phytoplasma citri</name>
    <dbReference type="NCBI Taxonomy" id="180978"/>
    <lineage>
        <taxon>Bacteria</taxon>
        <taxon>Bacillati</taxon>
        <taxon>Mycoplasmatota</taxon>
        <taxon>Mollicutes</taxon>
        <taxon>Acholeplasmatales</taxon>
        <taxon>Acholeplasmataceae</taxon>
        <taxon>Candidatus Phytoplasma</taxon>
        <taxon>16SrII (Peanut WB group)</taxon>
    </lineage>
</organism>
<evidence type="ECO:0000256" key="6">
    <source>
        <dbReference type="ARBA" id="ARBA00022917"/>
    </source>
</evidence>
<dbReference type="EMBL" id="JAOSJG010000022">
    <property type="protein sequence ID" value="MEK0309265.1"/>
    <property type="molecule type" value="Genomic_DNA"/>
</dbReference>
<dbReference type="RefSeq" id="WP_078123077.1">
    <property type="nucleotide sequence ID" value="NZ_JAOSJG010000022.1"/>
</dbReference>
<evidence type="ECO:0000256" key="10">
    <source>
        <dbReference type="RuleBase" id="RU004389"/>
    </source>
</evidence>
<comment type="similarity">
    <text evidence="3 8 10">Belongs to the elongation factor P family.</text>
</comment>
<dbReference type="InterPro" id="IPR001059">
    <property type="entry name" value="Transl_elong_P/YeiP_cen"/>
</dbReference>
<name>A0A1S9M0U2_9MOLU</name>
<dbReference type="SMART" id="SM01185">
    <property type="entry name" value="EFP"/>
    <property type="match status" value="1"/>
</dbReference>
<reference evidence="13 16" key="2">
    <citation type="journal article" date="2023" name="Int. J. Syst. Evol. Microbiol.">
        <title>The observation of taxonomic boundaries for the 16SrII and 16SrXXV phytoplasmas using genome-based delimitation.</title>
        <authorList>
            <person name="Rodrigues Jardim B."/>
            <person name="Tran-Nguyen L.T.T."/>
            <person name="Gambley C."/>
            <person name="Al-Sadi A.M."/>
            <person name="Al-Subhi A.M."/>
            <person name="Foissac X."/>
            <person name="Salar P."/>
            <person name="Cai H."/>
            <person name="Yang J.Y."/>
            <person name="Davis R."/>
            <person name="Jones L."/>
            <person name="Rodoni B."/>
            <person name="Constable F.E."/>
        </authorList>
    </citation>
    <scope>NUCLEOTIDE SEQUENCE [LARGE SCALE GENOMIC DNA]</scope>
    <source>
        <strain evidence="13">BAWM-OMN-P75</strain>
    </source>
</reference>
<dbReference type="OrthoDB" id="9801844at2"/>
<dbReference type="Pfam" id="PF01132">
    <property type="entry name" value="EFP"/>
    <property type="match status" value="1"/>
</dbReference>
<dbReference type="SUPFAM" id="SSF50104">
    <property type="entry name" value="Translation proteins SH3-like domain"/>
    <property type="match status" value="1"/>
</dbReference>
<dbReference type="EMBL" id="MWKN01000043">
    <property type="protein sequence ID" value="OOP58895.1"/>
    <property type="molecule type" value="Genomic_DNA"/>
</dbReference>
<evidence type="ECO:0000256" key="1">
    <source>
        <dbReference type="ARBA" id="ARBA00004496"/>
    </source>
</evidence>
<evidence type="ECO:0000256" key="3">
    <source>
        <dbReference type="ARBA" id="ARBA00009479"/>
    </source>
</evidence>
<keyword evidence="16" id="KW-1185">Reference proteome</keyword>
<dbReference type="NCBIfam" id="TIGR00038">
    <property type="entry name" value="efp"/>
    <property type="match status" value="1"/>
</dbReference>
<keyword evidence="5 8" id="KW-0251">Elongation factor</keyword>
<dbReference type="AlphaFoldDB" id="A0A1S9M0U2"/>
<protein>
    <recommendedName>
        <fullName evidence="8 9">Elongation factor P</fullName>
        <shortName evidence="8">EF-P</shortName>
    </recommendedName>
</protein>
<dbReference type="Pfam" id="PF08207">
    <property type="entry name" value="EFP_N"/>
    <property type="match status" value="1"/>
</dbReference>
<dbReference type="Gene3D" id="2.30.30.30">
    <property type="match status" value="1"/>
</dbReference>
<evidence type="ECO:0000256" key="4">
    <source>
        <dbReference type="ARBA" id="ARBA00022490"/>
    </source>
</evidence>
<dbReference type="Proteomes" id="UP001383392">
    <property type="component" value="Unassembled WGS sequence"/>
</dbReference>
<dbReference type="Proteomes" id="UP000189722">
    <property type="component" value="Unassembled WGS sequence"/>
</dbReference>
<proteinExistence type="inferred from homology"/>
<dbReference type="Gene3D" id="2.40.50.140">
    <property type="entry name" value="Nucleic acid-binding proteins"/>
    <property type="match status" value="2"/>
</dbReference>
<feature type="domain" description="Elongation factor P C-terminal" evidence="11">
    <location>
        <begin position="130"/>
        <end position="188"/>
    </location>
</feature>
<accession>A0A1S9M0U2</accession>
<feature type="domain" description="Translation elongation factor P/YeiP central" evidence="12">
    <location>
        <begin position="67"/>
        <end position="122"/>
    </location>
</feature>
<dbReference type="GO" id="GO:0005829">
    <property type="term" value="C:cytosol"/>
    <property type="evidence" value="ECO:0007669"/>
    <property type="project" value="UniProtKB-ARBA"/>
</dbReference>
<dbReference type="InterPro" id="IPR008991">
    <property type="entry name" value="Translation_prot_SH3-like_sf"/>
</dbReference>
<dbReference type="NCBIfam" id="NF001810">
    <property type="entry name" value="PRK00529.1"/>
    <property type="match status" value="1"/>
</dbReference>
<evidence type="ECO:0000259" key="11">
    <source>
        <dbReference type="SMART" id="SM00841"/>
    </source>
</evidence>
<gene>
    <name evidence="8 13" type="primary">efp</name>
    <name evidence="14" type="ORF">B2G44_01425</name>
    <name evidence="13" type="ORF">OC712_02095</name>
</gene>
<evidence type="ECO:0000313" key="13">
    <source>
        <dbReference type="EMBL" id="MEK0309265.1"/>
    </source>
</evidence>
<evidence type="ECO:0000256" key="7">
    <source>
        <dbReference type="ARBA" id="ARBA00025469"/>
    </source>
</evidence>
<dbReference type="InterPro" id="IPR011768">
    <property type="entry name" value="Transl_elongation_fac_P"/>
</dbReference>
<evidence type="ECO:0000256" key="8">
    <source>
        <dbReference type="HAMAP-Rule" id="MF_00141"/>
    </source>
</evidence>
<evidence type="ECO:0000259" key="12">
    <source>
        <dbReference type="SMART" id="SM01185"/>
    </source>
</evidence>
<keyword evidence="4 8" id="KW-0963">Cytoplasm</keyword>
<dbReference type="PANTHER" id="PTHR30053">
    <property type="entry name" value="ELONGATION FACTOR P"/>
    <property type="match status" value="1"/>
</dbReference>
<comment type="function">
    <text evidence="7 8">Involved in peptide bond synthesis. Stimulates efficient translation and peptide-bond synthesis on native or reconstituted 70S ribosomes in vitro. Probably functions indirectly by altering the affinity of the ribosome for aminoacyl-tRNA, thus increasing their reactivity as acceptors for peptidyl transferase.</text>
</comment>
<evidence type="ECO:0000313" key="14">
    <source>
        <dbReference type="EMBL" id="OOP58895.1"/>
    </source>
</evidence>
<dbReference type="PANTHER" id="PTHR30053:SF12">
    <property type="entry name" value="ELONGATION FACTOR P (EF-P) FAMILY PROTEIN"/>
    <property type="match status" value="1"/>
</dbReference>
<reference evidence="14 15" key="1">
    <citation type="submission" date="2017-02" db="EMBL/GenBank/DDBJ databases">
        <title>A draft genome of 'Candidatus Phytoplasma aurantifolia' the agent of the witches-broom disease of lime.</title>
        <authorList>
            <person name="Foissac X."/>
            <person name="Carle P."/>
        </authorList>
    </citation>
    <scope>NUCLEOTIDE SEQUENCE [LARGE SCALE GENOMIC DNA]</scope>
    <source>
        <strain evidence="14 15">WBDL</strain>
    </source>
</reference>
<evidence type="ECO:0000256" key="2">
    <source>
        <dbReference type="ARBA" id="ARBA00004815"/>
    </source>
</evidence>
<dbReference type="PIRSF" id="PIRSF005901">
    <property type="entry name" value="EF-P"/>
    <property type="match status" value="1"/>
</dbReference>
<dbReference type="GO" id="GO:0003746">
    <property type="term" value="F:translation elongation factor activity"/>
    <property type="evidence" value="ECO:0007669"/>
    <property type="project" value="UniProtKB-UniRule"/>
</dbReference>
<comment type="pathway">
    <text evidence="2 8">Protein biosynthesis; polypeptide chain elongation.</text>
</comment>